<organism evidence="1 2">
    <name type="scientific">Enterobacter agglomerans</name>
    <name type="common">Erwinia herbicola</name>
    <name type="synonym">Pantoea agglomerans</name>
    <dbReference type="NCBI Taxonomy" id="549"/>
    <lineage>
        <taxon>Bacteria</taxon>
        <taxon>Pseudomonadati</taxon>
        <taxon>Pseudomonadota</taxon>
        <taxon>Gammaproteobacteria</taxon>
        <taxon>Enterobacterales</taxon>
        <taxon>Erwiniaceae</taxon>
        <taxon>Pantoea</taxon>
        <taxon>Pantoea agglomerans group</taxon>
    </lineage>
</organism>
<dbReference type="EMBL" id="JAEOXF010000021">
    <property type="protein sequence ID" value="MBK4727964.1"/>
    <property type="molecule type" value="Genomic_DNA"/>
</dbReference>
<evidence type="ECO:0000313" key="1">
    <source>
        <dbReference type="EMBL" id="MBK4727964.1"/>
    </source>
</evidence>
<proteinExistence type="predicted"/>
<name>A0ACC5RTC0_ENTAG</name>
<gene>
    <name evidence="1" type="ORF">JJL49_22330</name>
</gene>
<evidence type="ECO:0000313" key="2">
    <source>
        <dbReference type="Proteomes" id="UP000633731"/>
    </source>
</evidence>
<sequence>MLLGDLDRYIVECEMELARTPKDAPHMPMVDCLDAIRRAFDKGEATYLISNGKSTVRIIDIKTYDDKGYTILLFQYANSDASDPHFANKKTGISRKADRAEDEAPAVTCHIAIRHVAKKPKVFPDLYKVVVEEVPGLTKSLMANTLTNFISKEANFRFDRFDEKKPREIKCRPIVSINPYASNTLKESLSTGYLTGLTAVRYKGNKPLDDDEEIVAVQESMVLSFPRSTGKKALRLVKKASDIVRAMDYSELKITRKDKNKRLVSDDIDVSYEKSIEDIADTVFAEKIKVILSNVIIPCQEEIHEQLAGKMEQILLK</sequence>
<accession>A0ACC5RTC0</accession>
<keyword evidence="2" id="KW-1185">Reference proteome</keyword>
<reference evidence="1" key="1">
    <citation type="submission" date="2021-01" db="EMBL/GenBank/DDBJ databases">
        <title>Draft genome of Pantoea agglomerans Eh 335.</title>
        <authorList>
            <person name="Emsley S.A."/>
            <person name="Oline D.K."/>
            <person name="Saw J.H."/>
            <person name="Ushijima B."/>
            <person name="Videau P."/>
            <person name="Koyack M.J."/>
        </authorList>
    </citation>
    <scope>NUCLEOTIDE SEQUENCE</scope>
    <source>
        <strain evidence="1">Eh 335</strain>
    </source>
</reference>
<comment type="caution">
    <text evidence="1">The sequence shown here is derived from an EMBL/GenBank/DDBJ whole genome shotgun (WGS) entry which is preliminary data.</text>
</comment>
<protein>
    <submittedName>
        <fullName evidence="1">Uncharacterized protein</fullName>
    </submittedName>
</protein>
<dbReference type="Proteomes" id="UP000633731">
    <property type="component" value="Unassembled WGS sequence"/>
</dbReference>